<evidence type="ECO:0000256" key="3">
    <source>
        <dbReference type="ARBA" id="ARBA00022729"/>
    </source>
</evidence>
<evidence type="ECO:0000256" key="1">
    <source>
        <dbReference type="ARBA" id="ARBA00005855"/>
    </source>
</evidence>
<dbReference type="EMBL" id="JNBR01000072">
    <property type="protein sequence ID" value="OQR99276.1"/>
    <property type="molecule type" value="Genomic_DNA"/>
</dbReference>
<dbReference type="SUPFAM" id="SSF51905">
    <property type="entry name" value="FAD/NAD(P)-binding domain"/>
    <property type="match status" value="1"/>
</dbReference>
<keyword evidence="3" id="KW-0732">Signal</keyword>
<keyword evidence="7" id="KW-0472">Membrane</keyword>
<dbReference type="GO" id="GO:0016491">
    <property type="term" value="F:oxidoreductase activity"/>
    <property type="evidence" value="ECO:0007669"/>
    <property type="project" value="InterPro"/>
</dbReference>
<evidence type="ECO:0000256" key="7">
    <source>
        <dbReference type="SAM" id="Phobius"/>
    </source>
</evidence>
<dbReference type="AlphaFoldDB" id="A0A1V9ZMS0"/>
<dbReference type="InterPro" id="IPR036188">
    <property type="entry name" value="FAD/NAD-bd_sf"/>
</dbReference>
<dbReference type="OrthoDB" id="38045at2759"/>
<accession>A0A1V9ZMS0</accession>
<dbReference type="Gene3D" id="3.50.50.60">
    <property type="entry name" value="FAD/NAD(P)-binding domain"/>
    <property type="match status" value="2"/>
</dbReference>
<dbReference type="Pfam" id="PF01593">
    <property type="entry name" value="Amino_oxidase"/>
    <property type="match status" value="1"/>
</dbReference>
<evidence type="ECO:0000256" key="5">
    <source>
        <dbReference type="ARBA" id="ARBA00022857"/>
    </source>
</evidence>
<dbReference type="STRING" id="1202772.A0A1V9ZMS0"/>
<dbReference type="PANTHER" id="PTHR46091">
    <property type="entry name" value="BLR7054 PROTEIN"/>
    <property type="match status" value="1"/>
</dbReference>
<proteinExistence type="inferred from homology"/>
<feature type="domain" description="Amine oxidase" evidence="8">
    <location>
        <begin position="286"/>
        <end position="808"/>
    </location>
</feature>
<evidence type="ECO:0000313" key="10">
    <source>
        <dbReference type="Proteomes" id="UP000243579"/>
    </source>
</evidence>
<dbReference type="InterPro" id="IPR002937">
    <property type="entry name" value="Amino_oxidase"/>
</dbReference>
<keyword evidence="10" id="KW-1185">Reference proteome</keyword>
<reference evidence="9 10" key="1">
    <citation type="journal article" date="2014" name="Genome Biol. Evol.">
        <title>The secreted proteins of Achlya hypogyna and Thraustotheca clavata identify the ancestral oomycete secretome and reveal gene acquisitions by horizontal gene transfer.</title>
        <authorList>
            <person name="Misner I."/>
            <person name="Blouin N."/>
            <person name="Leonard G."/>
            <person name="Richards T.A."/>
            <person name="Lane C.E."/>
        </authorList>
    </citation>
    <scope>NUCLEOTIDE SEQUENCE [LARGE SCALE GENOMIC DNA]</scope>
    <source>
        <strain evidence="9 10">ATCC 48635</strain>
    </source>
</reference>
<evidence type="ECO:0000259" key="8">
    <source>
        <dbReference type="Pfam" id="PF01593"/>
    </source>
</evidence>
<comment type="similarity">
    <text evidence="1">Belongs to the carotenoid/retinoid oxidoreductase family. CrtISO subfamily.</text>
</comment>
<dbReference type="PANTHER" id="PTHR46091:SF3">
    <property type="entry name" value="AMINE OXIDASE DOMAIN-CONTAINING PROTEIN"/>
    <property type="match status" value="1"/>
</dbReference>
<dbReference type="Proteomes" id="UP000243579">
    <property type="component" value="Unassembled WGS sequence"/>
</dbReference>
<keyword evidence="4" id="KW-0274">FAD</keyword>
<dbReference type="InterPro" id="IPR052206">
    <property type="entry name" value="Retinol_saturase"/>
</dbReference>
<feature type="transmembrane region" description="Helical" evidence="7">
    <location>
        <begin position="277"/>
        <end position="300"/>
    </location>
</feature>
<protein>
    <recommendedName>
        <fullName evidence="8">Amine oxidase domain-containing protein</fullName>
    </recommendedName>
</protein>
<gene>
    <name evidence="9" type="ORF">ACHHYP_07096</name>
</gene>
<keyword evidence="5" id="KW-0521">NADP</keyword>
<keyword evidence="7" id="KW-0812">Transmembrane</keyword>
<evidence type="ECO:0000256" key="6">
    <source>
        <dbReference type="ARBA" id="ARBA00023027"/>
    </source>
</evidence>
<feature type="transmembrane region" description="Helical" evidence="7">
    <location>
        <begin position="211"/>
        <end position="229"/>
    </location>
</feature>
<evidence type="ECO:0000256" key="2">
    <source>
        <dbReference type="ARBA" id="ARBA00022630"/>
    </source>
</evidence>
<name>A0A1V9ZMS0_ACHHY</name>
<keyword evidence="7" id="KW-1133">Transmembrane helix</keyword>
<organism evidence="9 10">
    <name type="scientific">Achlya hypogyna</name>
    <name type="common">Oomycete</name>
    <name type="synonym">Protoachlya hypogyna</name>
    <dbReference type="NCBI Taxonomy" id="1202772"/>
    <lineage>
        <taxon>Eukaryota</taxon>
        <taxon>Sar</taxon>
        <taxon>Stramenopiles</taxon>
        <taxon>Oomycota</taxon>
        <taxon>Saprolegniomycetes</taxon>
        <taxon>Saprolegniales</taxon>
        <taxon>Achlyaceae</taxon>
        <taxon>Achlya</taxon>
    </lineage>
</organism>
<sequence>MSKTGNQEVRKLNKAEIMRRCKCNQILILANRQRKLAIDLSCCELSTTEKNLVWHVDFVRDLTEDGRVFEVVVEMARLFQPERYLALEKLWVFMNEAYTVITWKGSSKLWWQTPPMRPREDLFEQQPQHMSLAQVMTLQRRSVMLASGDRVLVLEVEDRRHQKLWLVCPTEEDRTLVYTSFMKLTSPFAARAAKRDLVGETVDMGNVQGHGFFMAVLTALIVTAMWAVATKRRALRSYRYRDGFAAYEDTKATTTPRPARMPIIQDRYSKAKVPSSLDAIVVGSGMGGLGVAAILSRMGWRVLVLEQHDRAGGATHTFEDMGVEFDTGTHYVGSIDPQCREYMELMGIGEDVLQWDAIGTEESGFVYDKVAVGKDGSFQVSFPATRARFIAELVRKFPNEPNLEAQLGSYLDLCERATKLSQWFYTLKVVEPQWLGSLLIRIALFFGDRDGFMRRNTTDVIDTLISNKLVQRVLCGQWGDHGVLPDSAPFYMHSQIVMHYLNGALFPRGGSAKIAEGLVTAIEQSGGRVLVKAAVAQVLVVGGKAAGVRLASGDEFRAPVVVSNIGFFNTRDKLLDAATVAALPENWRRFEVVAQAQRSVTMCFLFAALDGTVAELQLPANNVWSWPDVTETTTYTERFQEVLQTGLHDRQSRPVTFIAFPCAKESTWHTRYPGKSNALVLAMVNFADFEPWAHMKSSDRDADAAYQAVKAQWQAKLEAELYAYYPQLQGKVTGTTVGTPLSYNTYLNADKGEVFGLEMGKWRFTPTAFDVLRPSTPIPGFYQTGQDIVAIGIMGALMSGVVTAHNILGFGQVPSLATGHFDLFADCVRQGVVRPPATMYT</sequence>
<keyword evidence="2" id="KW-0285">Flavoprotein</keyword>
<comment type="caution">
    <text evidence="9">The sequence shown here is derived from an EMBL/GenBank/DDBJ whole genome shotgun (WGS) entry which is preliminary data.</text>
</comment>
<evidence type="ECO:0000313" key="9">
    <source>
        <dbReference type="EMBL" id="OQR99276.1"/>
    </source>
</evidence>
<keyword evidence="6" id="KW-0520">NAD</keyword>
<evidence type="ECO:0000256" key="4">
    <source>
        <dbReference type="ARBA" id="ARBA00022827"/>
    </source>
</evidence>